<evidence type="ECO:0000313" key="4">
    <source>
        <dbReference type="Proteomes" id="UP000261600"/>
    </source>
</evidence>
<dbReference type="Gene3D" id="3.40.50.1110">
    <property type="entry name" value="SGNH hydrolase"/>
    <property type="match status" value="1"/>
</dbReference>
<accession>A0A3Q3QWZ2</accession>
<organism evidence="3 4">
    <name type="scientific">Monopterus albus</name>
    <name type="common">Swamp eel</name>
    <dbReference type="NCBI Taxonomy" id="43700"/>
    <lineage>
        <taxon>Eukaryota</taxon>
        <taxon>Metazoa</taxon>
        <taxon>Chordata</taxon>
        <taxon>Craniata</taxon>
        <taxon>Vertebrata</taxon>
        <taxon>Euteleostomi</taxon>
        <taxon>Actinopterygii</taxon>
        <taxon>Neopterygii</taxon>
        <taxon>Teleostei</taxon>
        <taxon>Neoteleostei</taxon>
        <taxon>Acanthomorphata</taxon>
        <taxon>Anabantaria</taxon>
        <taxon>Synbranchiformes</taxon>
        <taxon>Synbranchidae</taxon>
        <taxon>Monopterus</taxon>
    </lineage>
</organism>
<dbReference type="RefSeq" id="XP_020443611.1">
    <property type="nucleotide sequence ID" value="XM_020587955.1"/>
</dbReference>
<dbReference type="STRING" id="43700.ENSMALP00000021866"/>
<comment type="similarity">
    <text evidence="1">Belongs to the PC-esterase family.</text>
</comment>
<dbReference type="GeneID" id="109952735"/>
<evidence type="ECO:0000313" key="3">
    <source>
        <dbReference type="Ensembl" id="ENSMALP00000021866.1"/>
    </source>
</evidence>
<dbReference type="RefSeq" id="XP_020443613.1">
    <property type="nucleotide sequence ID" value="XM_020587957.1"/>
</dbReference>
<evidence type="ECO:0000256" key="1">
    <source>
        <dbReference type="ARBA" id="ARBA00037957"/>
    </source>
</evidence>
<keyword evidence="4" id="KW-1185">Reference proteome</keyword>
<evidence type="ECO:0008006" key="5">
    <source>
        <dbReference type="Google" id="ProtNLM"/>
    </source>
</evidence>
<reference evidence="3" key="1">
    <citation type="submission" date="2025-08" db="UniProtKB">
        <authorList>
            <consortium name="Ensembl"/>
        </authorList>
    </citation>
    <scope>IDENTIFICATION</scope>
</reference>
<protein>
    <recommendedName>
        <fullName evidence="5">Family with sequence similarity 113</fullName>
    </recommendedName>
</protein>
<feature type="region of interest" description="Disordered" evidence="2">
    <location>
        <begin position="317"/>
        <end position="350"/>
    </location>
</feature>
<dbReference type="OrthoDB" id="9975373at2759"/>
<dbReference type="CTD" id="494057"/>
<evidence type="ECO:0000256" key="2">
    <source>
        <dbReference type="SAM" id="MobiDB-lite"/>
    </source>
</evidence>
<dbReference type="InterPro" id="IPR036514">
    <property type="entry name" value="SGNH_hydro_sf"/>
</dbReference>
<dbReference type="KEGG" id="malb:109952735"/>
<dbReference type="Ensembl" id="ENSMALT00000022287.1">
    <property type="protein sequence ID" value="ENSMALP00000021866.1"/>
    <property type="gene ID" value="ENSMALG00000015294.1"/>
</dbReference>
<sequence length="400" mass="46951">MHGAKDFVHDPDLCAGSDCQQLLKSSVPVYQYTRDLRNLINHKKEMMNLASHQQCSQLLHNKFVLVLGDSIQRSVYKDLVLLLQSEKYLTWNQLKSKGEMNFEQDCLVEGGCLNQMHNGTEYREVRQFQSAHHLVRFYFVTRIYNGYMQSILKDIRHGMKPDVVIVNSCIWDISRYKCNWISDYKENLNRFFEELVAILPKETLVIWSLTMPLAKRIRGGFLIPEIEHKASQLRYDVIEANFYSATLADAYSMDVLDFHFQFRFSLHHRTKDGVHWNALAHRKITSLLLQHAAQAWGVIMPCPLTVAENIEVTDQQPANGNVIRPASKTSEGNYDRHRRAPPSKIHAPVHRHARNGFNYSPHYHFEPYYEHRHQHVMRSRHTRHHYVPYTCRRHGQHTSH</sequence>
<dbReference type="PANTHER" id="PTHR14469">
    <property type="entry name" value="SARCOMA ANTIGEN NY-SAR-23"/>
    <property type="match status" value="1"/>
</dbReference>
<proteinExistence type="inferred from homology"/>
<dbReference type="AlphaFoldDB" id="A0A3Q3QWZ2"/>
<feature type="compositionally biased region" description="Basic residues" evidence="2">
    <location>
        <begin position="336"/>
        <end position="350"/>
    </location>
</feature>
<dbReference type="RefSeq" id="XP_020443612.1">
    <property type="nucleotide sequence ID" value="XM_020587956.1"/>
</dbReference>
<dbReference type="Proteomes" id="UP000261600">
    <property type="component" value="Unplaced"/>
</dbReference>
<name>A0A3Q3QWZ2_MONAL</name>
<dbReference type="PANTHER" id="PTHR14469:SF0">
    <property type="entry name" value="FAMILY WITH SEQUENCE SIMILARITY 113"/>
    <property type="match status" value="1"/>
</dbReference>
<dbReference type="SUPFAM" id="SSF52266">
    <property type="entry name" value="SGNH hydrolase"/>
    <property type="match status" value="1"/>
</dbReference>
<reference evidence="3" key="2">
    <citation type="submission" date="2025-09" db="UniProtKB">
        <authorList>
            <consortium name="Ensembl"/>
        </authorList>
    </citation>
    <scope>IDENTIFICATION</scope>
</reference>